<dbReference type="Pfam" id="PF00189">
    <property type="entry name" value="Ribosomal_S3_C"/>
    <property type="match status" value="1"/>
</dbReference>
<dbReference type="InterPro" id="IPR015946">
    <property type="entry name" value="KH_dom-like_a/b"/>
</dbReference>
<evidence type="ECO:0000256" key="5">
    <source>
        <dbReference type="ARBA" id="ARBA00023274"/>
    </source>
</evidence>
<dbReference type="SUPFAM" id="SSF54814">
    <property type="entry name" value="Prokaryotic type KH domain (KH-domain type II)"/>
    <property type="match status" value="1"/>
</dbReference>
<organism evidence="12">
    <name type="scientific">uncultured planctomycete Rifle_16ft_4_minimus_36480</name>
    <dbReference type="NCBI Taxonomy" id="1665204"/>
    <lineage>
        <taxon>Bacteria</taxon>
        <taxon>Pseudomonadati</taxon>
        <taxon>Planctomycetota</taxon>
        <taxon>Planctomycetia</taxon>
        <taxon>Planctomycetales</taxon>
        <taxon>environmental samples</taxon>
    </lineage>
</organism>
<dbReference type="Pfam" id="PF07650">
    <property type="entry name" value="KH_2"/>
    <property type="match status" value="1"/>
</dbReference>
<sequence>MGQKVCPISFRLGITQGWKSIWYADKKIFGSLLVEDQKIRKIIKKNYGFAGISLIEIERTRQDAKITLHTARPGLIIGRKGAEVDKLKDELQKITGREVVIKIKEITKPELHAQLVAENIAEQLEKRVTFRRAMKKALDASVDAGAKGVKMQVAGRLGGAEIARTEKMSSGSVPLHTLRADVDYGFAEAKTTYGVIGVKVWIYKGLIGSGKEKSYAPDAKESEVQEVATAKN</sequence>
<dbReference type="FunFam" id="3.30.300.20:FF:000001">
    <property type="entry name" value="30S ribosomal protein S3"/>
    <property type="match status" value="1"/>
</dbReference>
<accession>A0A0H4T642</accession>
<gene>
    <name evidence="8" type="primary">rpsC</name>
</gene>
<dbReference type="SMART" id="SM00322">
    <property type="entry name" value="KH"/>
    <property type="match status" value="1"/>
</dbReference>
<dbReference type="InterPro" id="IPR009019">
    <property type="entry name" value="KH_sf_prok-type"/>
</dbReference>
<dbReference type="InterPro" id="IPR036419">
    <property type="entry name" value="Ribosomal_S3_C_sf"/>
</dbReference>
<evidence type="ECO:0000256" key="6">
    <source>
        <dbReference type="ARBA" id="ARBA00024998"/>
    </source>
</evidence>
<dbReference type="EMBL" id="KT006998">
    <property type="protein sequence ID" value="AKQ02210.1"/>
    <property type="molecule type" value="Genomic_DNA"/>
</dbReference>
<dbReference type="NCBIfam" id="TIGR01009">
    <property type="entry name" value="rpsC_bact"/>
    <property type="match status" value="1"/>
</dbReference>
<comment type="similarity">
    <text evidence="1 8 9">Belongs to the universal ribosomal protein uS3 family.</text>
</comment>
<evidence type="ECO:0000256" key="10">
    <source>
        <dbReference type="SAM" id="MobiDB-lite"/>
    </source>
</evidence>
<dbReference type="InterPro" id="IPR005704">
    <property type="entry name" value="Ribosomal_uS3_bac-typ"/>
</dbReference>
<dbReference type="GO" id="GO:0003735">
    <property type="term" value="F:structural constituent of ribosome"/>
    <property type="evidence" value="ECO:0007669"/>
    <property type="project" value="InterPro"/>
</dbReference>
<keyword evidence="4 8" id="KW-0689">Ribosomal protein</keyword>
<evidence type="ECO:0000256" key="4">
    <source>
        <dbReference type="ARBA" id="ARBA00022980"/>
    </source>
</evidence>
<dbReference type="PANTHER" id="PTHR11760">
    <property type="entry name" value="30S/40S RIBOSOMAL PROTEIN S3"/>
    <property type="match status" value="1"/>
</dbReference>
<dbReference type="Gene3D" id="3.30.300.20">
    <property type="match status" value="1"/>
</dbReference>
<evidence type="ECO:0000259" key="11">
    <source>
        <dbReference type="PROSITE" id="PS50823"/>
    </source>
</evidence>
<dbReference type="HAMAP" id="MF_01309_B">
    <property type="entry name" value="Ribosomal_uS3_B"/>
    <property type="match status" value="1"/>
</dbReference>
<evidence type="ECO:0000256" key="3">
    <source>
        <dbReference type="ARBA" id="ARBA00022884"/>
    </source>
</evidence>
<proteinExistence type="inferred from homology"/>
<comment type="function">
    <text evidence="6 8">Binds the lower part of the 30S subunit head. Binds mRNA in the 70S ribosome, positioning it for translation.</text>
</comment>
<keyword evidence="2 8" id="KW-0699">rRNA-binding</keyword>
<dbReference type="Gene3D" id="3.30.1140.32">
    <property type="entry name" value="Ribosomal protein S3, C-terminal domain"/>
    <property type="match status" value="1"/>
</dbReference>
<evidence type="ECO:0000256" key="9">
    <source>
        <dbReference type="RuleBase" id="RU003624"/>
    </source>
</evidence>
<evidence type="ECO:0000256" key="7">
    <source>
        <dbReference type="ARBA" id="ARBA00035257"/>
    </source>
</evidence>
<comment type="subunit">
    <text evidence="8">Part of the 30S ribosomal subunit. Forms a tight complex with proteins S10 and S14.</text>
</comment>
<dbReference type="PROSITE" id="PS50823">
    <property type="entry name" value="KH_TYPE_2"/>
    <property type="match status" value="1"/>
</dbReference>
<dbReference type="GO" id="GO:0022627">
    <property type="term" value="C:cytosolic small ribosomal subunit"/>
    <property type="evidence" value="ECO:0007669"/>
    <property type="project" value="TreeGrafter"/>
</dbReference>
<dbReference type="CDD" id="cd02412">
    <property type="entry name" value="KH-II_30S_S3"/>
    <property type="match status" value="1"/>
</dbReference>
<dbReference type="GO" id="GO:0006412">
    <property type="term" value="P:translation"/>
    <property type="evidence" value="ECO:0007669"/>
    <property type="project" value="UniProtKB-UniRule"/>
</dbReference>
<evidence type="ECO:0000313" key="12">
    <source>
        <dbReference type="EMBL" id="AKQ02210.1"/>
    </source>
</evidence>
<evidence type="ECO:0000256" key="2">
    <source>
        <dbReference type="ARBA" id="ARBA00022730"/>
    </source>
</evidence>
<dbReference type="InterPro" id="IPR004044">
    <property type="entry name" value="KH_dom_type_2"/>
</dbReference>
<dbReference type="PROSITE" id="PS00548">
    <property type="entry name" value="RIBOSOMAL_S3"/>
    <property type="match status" value="1"/>
</dbReference>
<dbReference type="InterPro" id="IPR018280">
    <property type="entry name" value="Ribosomal_uS3_CS"/>
</dbReference>
<dbReference type="InterPro" id="IPR004087">
    <property type="entry name" value="KH_dom"/>
</dbReference>
<dbReference type="InterPro" id="IPR057258">
    <property type="entry name" value="Ribosomal_uS3"/>
</dbReference>
<keyword evidence="3 8" id="KW-0694">RNA-binding</keyword>
<dbReference type="GO" id="GO:0003729">
    <property type="term" value="F:mRNA binding"/>
    <property type="evidence" value="ECO:0007669"/>
    <property type="project" value="UniProtKB-UniRule"/>
</dbReference>
<protein>
    <recommendedName>
        <fullName evidence="7 8">Small ribosomal subunit protein uS3</fullName>
    </recommendedName>
</protein>
<evidence type="ECO:0000256" key="8">
    <source>
        <dbReference type="HAMAP-Rule" id="MF_01309"/>
    </source>
</evidence>
<name>A0A0H4T642_9BACT</name>
<dbReference type="PANTHER" id="PTHR11760:SF19">
    <property type="entry name" value="SMALL RIBOSOMAL SUBUNIT PROTEIN US3C"/>
    <property type="match status" value="1"/>
</dbReference>
<keyword evidence="5 8" id="KW-0687">Ribonucleoprotein</keyword>
<dbReference type="GO" id="GO:0019843">
    <property type="term" value="F:rRNA binding"/>
    <property type="evidence" value="ECO:0007669"/>
    <property type="project" value="UniProtKB-UniRule"/>
</dbReference>
<dbReference type="SUPFAM" id="SSF54821">
    <property type="entry name" value="Ribosomal protein S3 C-terminal domain"/>
    <property type="match status" value="1"/>
</dbReference>
<dbReference type="AlphaFoldDB" id="A0A0H4T642"/>
<reference evidence="12" key="1">
    <citation type="journal article" date="2015" name="ISME J.">
        <title>Aquifer environment selects for microbial species cohorts in sediment and groundwater.</title>
        <authorList>
            <person name="Hug L.A."/>
            <person name="Thomas B.C."/>
            <person name="Brown C.T."/>
            <person name="Frischkorn K.R."/>
            <person name="Williams K.H."/>
            <person name="Tringe S.G."/>
            <person name="Banfield J.F."/>
        </authorList>
    </citation>
    <scope>NUCLEOTIDE SEQUENCE</scope>
</reference>
<evidence type="ECO:0000256" key="1">
    <source>
        <dbReference type="ARBA" id="ARBA00010761"/>
    </source>
</evidence>
<dbReference type="InterPro" id="IPR001351">
    <property type="entry name" value="Ribosomal_uS3_C"/>
</dbReference>
<feature type="domain" description="KH type-2" evidence="11">
    <location>
        <begin position="39"/>
        <end position="107"/>
    </location>
</feature>
<feature type="compositionally biased region" description="Basic and acidic residues" evidence="10">
    <location>
        <begin position="211"/>
        <end position="223"/>
    </location>
</feature>
<feature type="region of interest" description="Disordered" evidence="10">
    <location>
        <begin position="211"/>
        <end position="232"/>
    </location>
</feature>